<dbReference type="InterPro" id="IPR009091">
    <property type="entry name" value="RCC1/BLIP-II"/>
</dbReference>
<feature type="repeat" description="RCC1" evidence="2">
    <location>
        <begin position="374"/>
        <end position="423"/>
    </location>
</feature>
<keyword evidence="6" id="KW-1185">Reference proteome</keyword>
<dbReference type="PANTHER" id="PTHR22870">
    <property type="entry name" value="REGULATOR OF CHROMOSOME CONDENSATION"/>
    <property type="match status" value="1"/>
</dbReference>
<feature type="domain" description="RCC1-like" evidence="4">
    <location>
        <begin position="55"/>
        <end position="470"/>
    </location>
</feature>
<dbReference type="Gene3D" id="2.130.10.30">
    <property type="entry name" value="Regulator of chromosome condensation 1/beta-lactamase-inhibitor protein II"/>
    <property type="match status" value="2"/>
</dbReference>
<evidence type="ECO:0000259" key="4">
    <source>
        <dbReference type="Pfam" id="PF25390"/>
    </source>
</evidence>
<keyword evidence="1" id="KW-0677">Repeat</keyword>
<feature type="repeat" description="RCC1" evidence="2">
    <location>
        <begin position="424"/>
        <end position="475"/>
    </location>
</feature>
<evidence type="ECO:0000256" key="3">
    <source>
        <dbReference type="SAM" id="MobiDB-lite"/>
    </source>
</evidence>
<comment type="caution">
    <text evidence="5">The sequence shown here is derived from an EMBL/GenBank/DDBJ whole genome shotgun (WGS) entry which is preliminary data.</text>
</comment>
<feature type="repeat" description="RCC1" evidence="2">
    <location>
        <begin position="317"/>
        <end position="364"/>
    </location>
</feature>
<protein>
    <submittedName>
        <fullName evidence="5">Ultraviolet-B receptor UVR8</fullName>
    </submittedName>
</protein>
<dbReference type="InterPro" id="IPR051210">
    <property type="entry name" value="Ub_ligase/GEF_domain"/>
</dbReference>
<dbReference type="OrthoDB" id="8068875at2759"/>
<dbReference type="InterPro" id="IPR000408">
    <property type="entry name" value="Reg_chr_condens"/>
</dbReference>
<gene>
    <name evidence="5" type="ORF">CKAN_02509900</name>
</gene>
<dbReference type="PANTHER" id="PTHR22870:SF365">
    <property type="entry name" value="REGULATOR OF CHROMOSOME CONDENSATION (CELL CYCLE REGULATORY PROTEIN)-RELATED"/>
    <property type="match status" value="1"/>
</dbReference>
<keyword evidence="5" id="KW-0675">Receptor</keyword>
<dbReference type="InterPro" id="IPR058923">
    <property type="entry name" value="RCC1-like_dom"/>
</dbReference>
<accession>A0A443PY94</accession>
<proteinExistence type="predicted"/>
<dbReference type="STRING" id="337451.A0A443PY94"/>
<dbReference type="AlphaFoldDB" id="A0A443PY94"/>
<dbReference type="Pfam" id="PF25390">
    <property type="entry name" value="WD40_RLD"/>
    <property type="match status" value="1"/>
</dbReference>
<dbReference type="PROSITE" id="PS50012">
    <property type="entry name" value="RCC1_3"/>
    <property type="match status" value="7"/>
</dbReference>
<feature type="repeat" description="RCC1" evidence="2">
    <location>
        <begin position="108"/>
        <end position="164"/>
    </location>
</feature>
<feature type="repeat" description="RCC1" evidence="2">
    <location>
        <begin position="165"/>
        <end position="225"/>
    </location>
</feature>
<feature type="compositionally biased region" description="Polar residues" evidence="3">
    <location>
        <begin position="125"/>
        <end position="136"/>
    </location>
</feature>
<evidence type="ECO:0000313" key="6">
    <source>
        <dbReference type="Proteomes" id="UP000283530"/>
    </source>
</evidence>
<reference evidence="5 6" key="1">
    <citation type="journal article" date="2019" name="Nat. Plants">
        <title>Stout camphor tree genome fills gaps in understanding of flowering plant genome evolution.</title>
        <authorList>
            <person name="Chaw S.M."/>
            <person name="Liu Y.C."/>
            <person name="Wu Y.W."/>
            <person name="Wang H.Y."/>
            <person name="Lin C.I."/>
            <person name="Wu C.S."/>
            <person name="Ke H.M."/>
            <person name="Chang L.Y."/>
            <person name="Hsu C.Y."/>
            <person name="Yang H.T."/>
            <person name="Sudianto E."/>
            <person name="Hsu M.H."/>
            <person name="Wu K.P."/>
            <person name="Wang L.N."/>
            <person name="Leebens-Mack J.H."/>
            <person name="Tsai I.J."/>
        </authorList>
    </citation>
    <scope>NUCLEOTIDE SEQUENCE [LARGE SCALE GENOMIC DNA]</scope>
    <source>
        <strain evidence="6">cv. Chaw 1501</strain>
        <tissue evidence="5">Young leaves</tissue>
    </source>
</reference>
<name>A0A443PY94_9MAGN</name>
<dbReference type="Proteomes" id="UP000283530">
    <property type="component" value="Unassembled WGS sequence"/>
</dbReference>
<dbReference type="SUPFAM" id="SSF50985">
    <property type="entry name" value="RCC1/BLIP-II"/>
    <property type="match status" value="2"/>
</dbReference>
<organism evidence="5 6">
    <name type="scientific">Cinnamomum micranthum f. kanehirae</name>
    <dbReference type="NCBI Taxonomy" id="337451"/>
    <lineage>
        <taxon>Eukaryota</taxon>
        <taxon>Viridiplantae</taxon>
        <taxon>Streptophyta</taxon>
        <taxon>Embryophyta</taxon>
        <taxon>Tracheophyta</taxon>
        <taxon>Spermatophyta</taxon>
        <taxon>Magnoliopsida</taxon>
        <taxon>Magnoliidae</taxon>
        <taxon>Laurales</taxon>
        <taxon>Lauraceae</taxon>
        <taxon>Cinnamomum</taxon>
    </lineage>
</organism>
<feature type="repeat" description="RCC1" evidence="2">
    <location>
        <begin position="53"/>
        <end position="107"/>
    </location>
</feature>
<sequence length="475" mass="50055">MVGPSAKFISPPSAHTHLAHKDRNMLHSLLRKRVRLGAPFPAFRRFCCRSLKTAVLSFGDGSHGALGLPASSFGGEDAYEPTRITSLPPDISGIGAGHYHSLAVTADGELWAWGRNEEGQLGRGPSSSVPRDSWNQPKKVEGLNQVRVRAAFASGVISAALGDDGSLWVWGKSKRGQLGLGKGVTEVMVPSRVEALAGEEIVKMGFILSKQVSFGWGHALAQTSNGKLFGWGYSAEGRLGQIGQALETSASSAYLSKAAADSGSALEVAEKLVLEEMGKENNMPVIWEPCLVHELDGIEVADVACGLDHSLALCCDGTLLSCGSNTYGQLGRTTEGSKMLPVDMSFQPLSISSGLGHSLAVCRIPSQEVAGEAAGVVSWGWNWNSQLGRRGPETFPAMVEGLDGERPVYASGGRVHSIALTSQGELRVWGCGKNGRLGLGSSADEAEPTLVESLDGLEILQAVSGFDHNLVLVAD</sequence>
<evidence type="ECO:0000256" key="1">
    <source>
        <dbReference type="ARBA" id="ARBA00022737"/>
    </source>
</evidence>
<evidence type="ECO:0000256" key="2">
    <source>
        <dbReference type="PROSITE-ProRule" id="PRU00235"/>
    </source>
</evidence>
<dbReference type="PROSITE" id="PS00626">
    <property type="entry name" value="RCC1_2"/>
    <property type="match status" value="2"/>
</dbReference>
<feature type="region of interest" description="Disordered" evidence="3">
    <location>
        <begin position="117"/>
        <end position="136"/>
    </location>
</feature>
<evidence type="ECO:0000313" key="5">
    <source>
        <dbReference type="EMBL" id="RWR95743.1"/>
    </source>
</evidence>
<dbReference type="EMBL" id="QPKB01000011">
    <property type="protein sequence ID" value="RWR95743.1"/>
    <property type="molecule type" value="Genomic_DNA"/>
</dbReference>
<feature type="repeat" description="RCC1" evidence="2">
    <location>
        <begin position="226"/>
        <end position="316"/>
    </location>
</feature>
<dbReference type="PRINTS" id="PR00633">
    <property type="entry name" value="RCCNDNSATION"/>
</dbReference>